<evidence type="ECO:0000313" key="6">
    <source>
        <dbReference type="EMBL" id="OEY70117.1"/>
    </source>
</evidence>
<keyword evidence="7" id="KW-1185">Reference proteome</keyword>
<comment type="similarity">
    <text evidence="1">Belongs to the membrane fusion protein (MFP) (TC 8.A.1) family.</text>
</comment>
<dbReference type="SUPFAM" id="SSF111369">
    <property type="entry name" value="HlyD-like secretion proteins"/>
    <property type="match status" value="1"/>
</dbReference>
<dbReference type="Gene3D" id="1.10.287.470">
    <property type="entry name" value="Helix hairpin bin"/>
    <property type="match status" value="1"/>
</dbReference>
<reference evidence="7" key="1">
    <citation type="submission" date="2016-09" db="EMBL/GenBank/DDBJ databases">
        <authorList>
            <person name="Wan X."/>
            <person name="Hou S."/>
        </authorList>
    </citation>
    <scope>NUCLEOTIDE SEQUENCE [LARGE SCALE GENOMIC DNA]</scope>
    <source>
        <strain evidence="7">KH87</strain>
    </source>
</reference>
<dbReference type="Gene3D" id="2.40.30.170">
    <property type="match status" value="1"/>
</dbReference>
<dbReference type="AlphaFoldDB" id="A0A1E7Q7L0"/>
<dbReference type="PANTHER" id="PTHR30469:SF29">
    <property type="entry name" value="BLR2860 PROTEIN"/>
    <property type="match status" value="1"/>
</dbReference>
<gene>
    <name evidence="6" type="ORF">BI198_11485</name>
</gene>
<dbReference type="EMBL" id="MKEK01000001">
    <property type="protein sequence ID" value="OEY70117.1"/>
    <property type="molecule type" value="Genomic_DNA"/>
</dbReference>
<keyword evidence="3" id="KW-1133">Transmembrane helix</keyword>
<evidence type="ECO:0000256" key="2">
    <source>
        <dbReference type="SAM" id="Coils"/>
    </source>
</evidence>
<dbReference type="PANTHER" id="PTHR30469">
    <property type="entry name" value="MULTIDRUG RESISTANCE PROTEIN MDTA"/>
    <property type="match status" value="1"/>
</dbReference>
<organism evidence="6 7">
    <name type="scientific">Rheinheimera salexigens</name>
    <dbReference type="NCBI Taxonomy" id="1628148"/>
    <lineage>
        <taxon>Bacteria</taxon>
        <taxon>Pseudomonadati</taxon>
        <taxon>Pseudomonadota</taxon>
        <taxon>Gammaproteobacteria</taxon>
        <taxon>Chromatiales</taxon>
        <taxon>Chromatiaceae</taxon>
        <taxon>Rheinheimera</taxon>
    </lineage>
</organism>
<dbReference type="Proteomes" id="UP000242258">
    <property type="component" value="Unassembled WGS sequence"/>
</dbReference>
<feature type="domain" description="CzcB-like barrel-sandwich hybrid" evidence="5">
    <location>
        <begin position="76"/>
        <end position="199"/>
    </location>
</feature>
<dbReference type="NCBIfam" id="TIGR01730">
    <property type="entry name" value="RND_mfp"/>
    <property type="match status" value="1"/>
</dbReference>
<dbReference type="Pfam" id="PF25954">
    <property type="entry name" value="Beta-barrel_RND_2"/>
    <property type="match status" value="1"/>
</dbReference>
<keyword evidence="3" id="KW-0472">Membrane</keyword>
<evidence type="ECO:0000256" key="1">
    <source>
        <dbReference type="ARBA" id="ARBA00009477"/>
    </source>
</evidence>
<proteinExistence type="inferred from homology"/>
<accession>A0A1E7Q7L0</accession>
<feature type="coiled-coil region" evidence="2">
    <location>
        <begin position="115"/>
        <end position="166"/>
    </location>
</feature>
<dbReference type="InterPro" id="IPR058647">
    <property type="entry name" value="BSH_CzcB-like"/>
</dbReference>
<evidence type="ECO:0000259" key="4">
    <source>
        <dbReference type="Pfam" id="PF25954"/>
    </source>
</evidence>
<dbReference type="GO" id="GO:1990281">
    <property type="term" value="C:efflux pump complex"/>
    <property type="evidence" value="ECO:0007669"/>
    <property type="project" value="TreeGrafter"/>
</dbReference>
<keyword evidence="2" id="KW-0175">Coiled coil</keyword>
<dbReference type="Gene3D" id="2.40.50.100">
    <property type="match status" value="1"/>
</dbReference>
<sequence>MFKKLVVSPVFIAIFIGLVLLLWLLSGDNYSAKQQAPAVQQVPEQQLVLVETRWSDAEPYQLTQVAQGHIMPWRNVSIKSQQAGTVTELLTEQGDKVQQGDKLLRLSDEGRTALLRQATANLTLKKDELASARKLGKSQFLSATELTRLESELAKAEAELQRAQLALQQVEPVAPFSGMVDRRHIELGDVVQVGTDMLQLVQIDKLKVSAQIPQQHIAALQRGQSVNLRLLDGRELKGELSFISYAADTATRSFYIEVTVANPDLLRIAGGSATVEVQLAPVQAHLVSPALLSLDSTGKLGVSVVDEQQQVVFYQVQVLTADNEGAQVSGLPSRAQIITQGAGFVKPGDKVKVQLQQQVQVAGAKQ</sequence>
<keyword evidence="3" id="KW-0812">Transmembrane</keyword>
<dbReference type="RefSeq" id="WP_070049671.1">
    <property type="nucleotide sequence ID" value="NZ_CBCSDO010000010.1"/>
</dbReference>
<dbReference type="GO" id="GO:0015562">
    <property type="term" value="F:efflux transmembrane transporter activity"/>
    <property type="evidence" value="ECO:0007669"/>
    <property type="project" value="TreeGrafter"/>
</dbReference>
<dbReference type="InterPro" id="IPR006143">
    <property type="entry name" value="RND_pump_MFP"/>
</dbReference>
<feature type="domain" description="CusB-like beta-barrel" evidence="4">
    <location>
        <begin position="208"/>
        <end position="277"/>
    </location>
</feature>
<feature type="transmembrane region" description="Helical" evidence="3">
    <location>
        <begin position="6"/>
        <end position="25"/>
    </location>
</feature>
<dbReference type="STRING" id="1628148.BI198_11485"/>
<comment type="caution">
    <text evidence="6">The sequence shown here is derived from an EMBL/GenBank/DDBJ whole genome shotgun (WGS) entry which is preliminary data.</text>
</comment>
<dbReference type="Gene3D" id="2.40.420.20">
    <property type="match status" value="1"/>
</dbReference>
<evidence type="ECO:0000256" key="3">
    <source>
        <dbReference type="SAM" id="Phobius"/>
    </source>
</evidence>
<dbReference type="InterPro" id="IPR058792">
    <property type="entry name" value="Beta-barrel_RND_2"/>
</dbReference>
<evidence type="ECO:0000259" key="5">
    <source>
        <dbReference type="Pfam" id="PF25973"/>
    </source>
</evidence>
<protein>
    <submittedName>
        <fullName evidence="6">Efflux transporter periplasmic adaptor subunit</fullName>
    </submittedName>
</protein>
<dbReference type="Pfam" id="PF25973">
    <property type="entry name" value="BSH_CzcB"/>
    <property type="match status" value="1"/>
</dbReference>
<name>A0A1E7Q7L0_9GAMM</name>
<dbReference type="OrthoDB" id="9806939at2"/>
<evidence type="ECO:0000313" key="7">
    <source>
        <dbReference type="Proteomes" id="UP000242258"/>
    </source>
</evidence>